<reference evidence="2 3" key="1">
    <citation type="submission" date="2018-09" db="EMBL/GenBank/DDBJ databases">
        <title>Genomic investigation of the strawberry pathogen Phytophthora fragariae indicates pathogenicity is determined by transcriptional variation in three key races.</title>
        <authorList>
            <person name="Adams T.M."/>
            <person name="Armitage A.D."/>
            <person name="Sobczyk M.K."/>
            <person name="Bates H.J."/>
            <person name="Dunwell J.M."/>
            <person name="Nellist C.F."/>
            <person name="Harrison R.J."/>
        </authorList>
    </citation>
    <scope>NUCLEOTIDE SEQUENCE [LARGE SCALE GENOMIC DNA]</scope>
    <source>
        <strain evidence="2 3">NOV-77</strain>
    </source>
</reference>
<feature type="region of interest" description="Disordered" evidence="1">
    <location>
        <begin position="187"/>
        <end position="229"/>
    </location>
</feature>
<evidence type="ECO:0000313" key="2">
    <source>
        <dbReference type="EMBL" id="KAE9357416.1"/>
    </source>
</evidence>
<name>A0A6G0SFP9_9STRA</name>
<feature type="region of interest" description="Disordered" evidence="1">
    <location>
        <begin position="134"/>
        <end position="155"/>
    </location>
</feature>
<accession>A0A6G0SFP9</accession>
<sequence>MERSGDPTHTAATLMNEGVGVPENAAKNDYRTPGVTITEPFVEEGPSVMCKPDEVATVCNGKIAAVSVYTGAKYRCLESLPVKIEKFEFGIPGVEDQHSEVAVKLESSPEDIGAPVLIENLPTNFLSASELAELDDPNNLSDTTEPTPNVEMLPESADTGSVLGTLDKDAAFVQRERVVAAMTNSVDPVAHAELDETAEKPKEGTTTEGEAESPPSHARENALVESVAP</sequence>
<proteinExistence type="predicted"/>
<gene>
    <name evidence="2" type="ORF">PF008_g3171</name>
</gene>
<feature type="compositionally biased region" description="Low complexity" evidence="1">
    <location>
        <begin position="206"/>
        <end position="216"/>
    </location>
</feature>
<dbReference type="Proteomes" id="UP000486351">
    <property type="component" value="Unassembled WGS sequence"/>
</dbReference>
<evidence type="ECO:0000313" key="3">
    <source>
        <dbReference type="Proteomes" id="UP000486351"/>
    </source>
</evidence>
<dbReference type="EMBL" id="QXFY01000094">
    <property type="protein sequence ID" value="KAE9357416.1"/>
    <property type="molecule type" value="Genomic_DNA"/>
</dbReference>
<feature type="compositionally biased region" description="Polar residues" evidence="1">
    <location>
        <begin position="138"/>
        <end position="147"/>
    </location>
</feature>
<comment type="caution">
    <text evidence="2">The sequence shown here is derived from an EMBL/GenBank/DDBJ whole genome shotgun (WGS) entry which is preliminary data.</text>
</comment>
<feature type="compositionally biased region" description="Basic and acidic residues" evidence="1">
    <location>
        <begin position="190"/>
        <end position="205"/>
    </location>
</feature>
<feature type="region of interest" description="Disordered" evidence="1">
    <location>
        <begin position="1"/>
        <end position="27"/>
    </location>
</feature>
<protein>
    <submittedName>
        <fullName evidence="2">Uncharacterized protein</fullName>
    </submittedName>
</protein>
<organism evidence="2 3">
    <name type="scientific">Phytophthora fragariae</name>
    <dbReference type="NCBI Taxonomy" id="53985"/>
    <lineage>
        <taxon>Eukaryota</taxon>
        <taxon>Sar</taxon>
        <taxon>Stramenopiles</taxon>
        <taxon>Oomycota</taxon>
        <taxon>Peronosporomycetes</taxon>
        <taxon>Peronosporales</taxon>
        <taxon>Peronosporaceae</taxon>
        <taxon>Phytophthora</taxon>
    </lineage>
</organism>
<evidence type="ECO:0000256" key="1">
    <source>
        <dbReference type="SAM" id="MobiDB-lite"/>
    </source>
</evidence>
<dbReference type="AlphaFoldDB" id="A0A6G0SFP9"/>